<dbReference type="PANTHER" id="PTHR45266">
    <property type="entry name" value="OXALOACETATE DECARBOXYLASE ALPHA CHAIN"/>
    <property type="match status" value="1"/>
</dbReference>
<dbReference type="SUPFAM" id="SSF51230">
    <property type="entry name" value="Single hybrid motif"/>
    <property type="match status" value="1"/>
</dbReference>
<evidence type="ECO:0000256" key="1">
    <source>
        <dbReference type="ARBA" id="ARBA00023267"/>
    </source>
</evidence>
<evidence type="ECO:0000259" key="2">
    <source>
        <dbReference type="PROSITE" id="PS50968"/>
    </source>
</evidence>
<feature type="domain" description="Lipoyl-binding" evidence="2">
    <location>
        <begin position="78"/>
        <end position="153"/>
    </location>
</feature>
<dbReference type="PROSITE" id="PS50968">
    <property type="entry name" value="BIOTINYL_LIPOYL"/>
    <property type="match status" value="1"/>
</dbReference>
<name>A0A419EUL4_9BACT</name>
<dbReference type="InterPro" id="IPR050709">
    <property type="entry name" value="Biotin_Carboxyl_Carrier/Decarb"/>
</dbReference>
<accession>A0A419EUL4</accession>
<proteinExistence type="predicted"/>
<dbReference type="FunFam" id="2.40.50.100:FF:000003">
    <property type="entry name" value="Acetyl-CoA carboxylase biotin carboxyl carrier protein"/>
    <property type="match status" value="1"/>
</dbReference>
<evidence type="ECO:0000313" key="4">
    <source>
        <dbReference type="Proteomes" id="UP000285961"/>
    </source>
</evidence>
<dbReference type="Proteomes" id="UP000285961">
    <property type="component" value="Unassembled WGS sequence"/>
</dbReference>
<evidence type="ECO:0000313" key="3">
    <source>
        <dbReference type="EMBL" id="RJP67943.1"/>
    </source>
</evidence>
<dbReference type="InterPro" id="IPR000089">
    <property type="entry name" value="Biotin_lipoyl"/>
</dbReference>
<dbReference type="Pfam" id="PF00364">
    <property type="entry name" value="Biotin_lipoyl"/>
    <property type="match status" value="1"/>
</dbReference>
<dbReference type="PANTHER" id="PTHR45266:SF3">
    <property type="entry name" value="OXALOACETATE DECARBOXYLASE ALPHA CHAIN"/>
    <property type="match status" value="1"/>
</dbReference>
<organism evidence="3 4">
    <name type="scientific">Candidatus Abyssobacteria bacterium SURF_17</name>
    <dbReference type="NCBI Taxonomy" id="2093361"/>
    <lineage>
        <taxon>Bacteria</taxon>
        <taxon>Pseudomonadati</taxon>
        <taxon>Candidatus Hydrogenedentota</taxon>
        <taxon>Candidatus Abyssobacteria</taxon>
    </lineage>
</organism>
<gene>
    <name evidence="3" type="ORF">C4532_13755</name>
</gene>
<comment type="caution">
    <text evidence="3">The sequence shown here is derived from an EMBL/GenBank/DDBJ whole genome shotgun (WGS) entry which is preliminary data.</text>
</comment>
<reference evidence="3 4" key="1">
    <citation type="journal article" date="2017" name="ISME J.">
        <title>Energy and carbon metabolisms in a deep terrestrial subsurface fluid microbial community.</title>
        <authorList>
            <person name="Momper L."/>
            <person name="Jungbluth S.P."/>
            <person name="Lee M.D."/>
            <person name="Amend J.P."/>
        </authorList>
    </citation>
    <scope>NUCLEOTIDE SEQUENCE [LARGE SCALE GENOMIC DNA]</scope>
    <source>
        <strain evidence="3">SURF_17</strain>
    </source>
</reference>
<keyword evidence="1" id="KW-0092">Biotin</keyword>
<dbReference type="CDD" id="cd06850">
    <property type="entry name" value="biotinyl_domain"/>
    <property type="match status" value="1"/>
</dbReference>
<protein>
    <submittedName>
        <fullName evidence="3">Biotin/lipoyl-binding protein</fullName>
    </submittedName>
</protein>
<sequence length="154" mass="16313">MAQEALLVKRFELLLNGKAYLVEVTRISSEGALVIVNGVQYEVGIKDLTKVELPKMMVVSETPAQAAAPVARKPQPVAETVGGVTTVRAPLPGLIIEIKVQVGDTVKAGDVLLVIETMKMENNIVSPCAGTVREVNVTKNQSVNEGAPLIVIGD</sequence>
<dbReference type="Gene3D" id="2.40.50.100">
    <property type="match status" value="1"/>
</dbReference>
<dbReference type="EMBL" id="QZKI01000096">
    <property type="protein sequence ID" value="RJP67943.1"/>
    <property type="molecule type" value="Genomic_DNA"/>
</dbReference>
<dbReference type="AlphaFoldDB" id="A0A419EUL4"/>
<dbReference type="InterPro" id="IPR011053">
    <property type="entry name" value="Single_hybrid_motif"/>
</dbReference>